<dbReference type="Proteomes" id="UP001222027">
    <property type="component" value="Unassembled WGS sequence"/>
</dbReference>
<keyword evidence="2" id="KW-1185">Reference proteome</keyword>
<dbReference type="AlphaFoldDB" id="A0AAV8R4N4"/>
<comment type="caution">
    <text evidence="1">The sequence shown here is derived from an EMBL/GenBank/DDBJ whole genome shotgun (WGS) entry which is preliminary data.</text>
</comment>
<evidence type="ECO:0000313" key="1">
    <source>
        <dbReference type="EMBL" id="KAJ8486018.1"/>
    </source>
</evidence>
<name>A0AAV8R4N4_ENSVE</name>
<evidence type="ECO:0000313" key="2">
    <source>
        <dbReference type="Proteomes" id="UP001222027"/>
    </source>
</evidence>
<organism evidence="1 2">
    <name type="scientific">Ensete ventricosum</name>
    <name type="common">Abyssinian banana</name>
    <name type="synonym">Musa ensete</name>
    <dbReference type="NCBI Taxonomy" id="4639"/>
    <lineage>
        <taxon>Eukaryota</taxon>
        <taxon>Viridiplantae</taxon>
        <taxon>Streptophyta</taxon>
        <taxon>Embryophyta</taxon>
        <taxon>Tracheophyta</taxon>
        <taxon>Spermatophyta</taxon>
        <taxon>Magnoliopsida</taxon>
        <taxon>Liliopsida</taxon>
        <taxon>Zingiberales</taxon>
        <taxon>Musaceae</taxon>
        <taxon>Ensete</taxon>
    </lineage>
</organism>
<reference evidence="1 2" key="1">
    <citation type="submission" date="2022-12" db="EMBL/GenBank/DDBJ databases">
        <title>Chromosome-scale assembly of the Ensete ventricosum genome.</title>
        <authorList>
            <person name="Dussert Y."/>
            <person name="Stocks J."/>
            <person name="Wendawek A."/>
            <person name="Woldeyes F."/>
            <person name="Nichols R.A."/>
            <person name="Borrell J.S."/>
        </authorList>
    </citation>
    <scope>NUCLEOTIDE SEQUENCE [LARGE SCALE GENOMIC DNA]</scope>
    <source>
        <strain evidence="2">cv. Maze</strain>
        <tissue evidence="1">Seeds</tissue>
    </source>
</reference>
<dbReference type="EMBL" id="JAQQAF010000005">
    <property type="protein sequence ID" value="KAJ8486018.1"/>
    <property type="molecule type" value="Genomic_DNA"/>
</dbReference>
<sequence>MKRHVSGLKCINHDSCHTSSAPFPPPLSAPKFSPLKPLFRSFPPLPLLPLDCSSSSICLMLLIGGRVICFIVSIKSREHSGRGERFQIQEKVPG</sequence>
<gene>
    <name evidence="1" type="ORF">OPV22_018503</name>
</gene>
<proteinExistence type="predicted"/>
<protein>
    <submittedName>
        <fullName evidence="1">Uncharacterized protein</fullName>
    </submittedName>
</protein>
<accession>A0AAV8R4N4</accession>